<proteinExistence type="predicted"/>
<accession>K2QAL4</accession>
<comment type="caution">
    <text evidence="2">The sequence shown here is derived from an EMBL/GenBank/DDBJ whole genome shotgun (WGS) entry which is preliminary data.</text>
</comment>
<dbReference type="InterPro" id="IPR004155">
    <property type="entry name" value="PBS_lyase_HEAT"/>
</dbReference>
<dbReference type="GO" id="GO:0016491">
    <property type="term" value="F:oxidoreductase activity"/>
    <property type="evidence" value="ECO:0007669"/>
    <property type="project" value="TreeGrafter"/>
</dbReference>
<evidence type="ECO:0000256" key="1">
    <source>
        <dbReference type="ARBA" id="ARBA00045876"/>
    </source>
</evidence>
<reference evidence="2 3" key="1">
    <citation type="journal article" date="2012" name="J. Bacteriol.">
        <title>Draft genome sequence of Methanobacterium formicicum DSM 3637, an archaebacterium isolated from the methane producer amoeba Pelomyxa palustris.</title>
        <authorList>
            <person name="Gutierrez G."/>
        </authorList>
    </citation>
    <scope>NUCLEOTIDE SEQUENCE [LARGE SCALE GENOMIC DNA]</scope>
    <source>
        <strain evidence="3">DSM 3637 / PP1</strain>
    </source>
</reference>
<comment type="function">
    <text evidence="1">Catalyzes the hydroxylation of the N(6)-(4-aminobutyl)-L-lysine intermediate produced by deoxyhypusine synthase/DHPS on a critical lysine of the eukaryotic translation initiation factor 5A/eIF-5A. This is the second step of the post-translational modification of that lysine into an unusual amino acid residue named hypusine. Hypusination is unique to mature eIF-5A factor and is essential for its function.</text>
</comment>
<dbReference type="PANTHER" id="PTHR12697:SF5">
    <property type="entry name" value="DEOXYHYPUSINE HYDROXYLASE"/>
    <property type="match status" value="1"/>
</dbReference>
<dbReference type="GO" id="GO:0016829">
    <property type="term" value="F:lyase activity"/>
    <property type="evidence" value="ECO:0007669"/>
    <property type="project" value="UniProtKB-KW"/>
</dbReference>
<dbReference type="PANTHER" id="PTHR12697">
    <property type="entry name" value="PBS LYASE HEAT-LIKE PROTEIN"/>
    <property type="match status" value="1"/>
</dbReference>
<protein>
    <submittedName>
        <fullName evidence="2">Phycocyanin alpha phycocyanobilin lyase CpcE</fullName>
    </submittedName>
</protein>
<dbReference type="InterPro" id="IPR016024">
    <property type="entry name" value="ARM-type_fold"/>
</dbReference>
<dbReference type="PATRIC" id="fig|1204725.3.peg.2286"/>
<keyword evidence="3" id="KW-1185">Reference proteome</keyword>
<organism evidence="2 3">
    <name type="scientific">Methanobacterium formicicum (strain DSM 3637 / PP1)</name>
    <dbReference type="NCBI Taxonomy" id="1204725"/>
    <lineage>
        <taxon>Archaea</taxon>
        <taxon>Methanobacteriati</taxon>
        <taxon>Methanobacteriota</taxon>
        <taxon>Methanomada group</taxon>
        <taxon>Methanobacteria</taxon>
        <taxon>Methanobacteriales</taxon>
        <taxon>Methanobacteriaceae</taxon>
        <taxon>Methanobacterium</taxon>
    </lineage>
</organism>
<dbReference type="EMBL" id="AMPO01000011">
    <property type="protein sequence ID" value="EKF84996.1"/>
    <property type="molecule type" value="Genomic_DNA"/>
</dbReference>
<dbReference type="InterPro" id="IPR021133">
    <property type="entry name" value="HEAT_type_2"/>
</dbReference>
<dbReference type="AlphaFoldDB" id="K2QAL4"/>
<gene>
    <name evidence="2" type="ORF">A994_11382</name>
</gene>
<feature type="non-terminal residue" evidence="2">
    <location>
        <position position="1"/>
    </location>
</feature>
<sequence length="92" mass="9975">VDHLVEALSDEDWSVRKFASKALGEIGNDAAVDPLIGMLTDEDWGVRVAAVKALGDIGDERGIDPIKKARRAATGDKEFKKACNKALKKIQK</sequence>
<dbReference type="PROSITE" id="PS50077">
    <property type="entry name" value="HEAT_REPEAT"/>
    <property type="match status" value="1"/>
</dbReference>
<dbReference type="Pfam" id="PF13646">
    <property type="entry name" value="HEAT_2"/>
    <property type="match status" value="1"/>
</dbReference>
<keyword evidence="2" id="KW-0456">Lyase</keyword>
<dbReference type="InterPro" id="IPR011989">
    <property type="entry name" value="ARM-like"/>
</dbReference>
<evidence type="ECO:0000313" key="2">
    <source>
        <dbReference type="EMBL" id="EKF84996.1"/>
    </source>
</evidence>
<dbReference type="OrthoDB" id="142930at2157"/>
<dbReference type="Gene3D" id="1.25.10.10">
    <property type="entry name" value="Leucine-rich Repeat Variant"/>
    <property type="match status" value="1"/>
</dbReference>
<dbReference type="SMART" id="SM00567">
    <property type="entry name" value="EZ_HEAT"/>
    <property type="match status" value="2"/>
</dbReference>
<dbReference type="RefSeq" id="WP_004031764.1">
    <property type="nucleotide sequence ID" value="NZ_AMPO01000011.1"/>
</dbReference>
<evidence type="ECO:0000313" key="3">
    <source>
        <dbReference type="Proteomes" id="UP000007360"/>
    </source>
</evidence>
<dbReference type="Proteomes" id="UP000007360">
    <property type="component" value="Unassembled WGS sequence"/>
</dbReference>
<name>K2QAL4_METFP</name>
<dbReference type="SUPFAM" id="SSF48371">
    <property type="entry name" value="ARM repeat"/>
    <property type="match status" value="1"/>
</dbReference>